<protein>
    <submittedName>
        <fullName evidence="1">Uncharacterized protein</fullName>
    </submittedName>
</protein>
<gene>
    <name evidence="1" type="ORF">COY14_04775</name>
</gene>
<comment type="caution">
    <text evidence="1">The sequence shown here is derived from an EMBL/GenBank/DDBJ whole genome shotgun (WGS) entry which is preliminary data.</text>
</comment>
<feature type="non-terminal residue" evidence="1">
    <location>
        <position position="23"/>
    </location>
</feature>
<proteinExistence type="predicted"/>
<dbReference type="Proteomes" id="UP000230027">
    <property type="component" value="Unassembled WGS sequence"/>
</dbReference>
<evidence type="ECO:0000313" key="1">
    <source>
        <dbReference type="EMBL" id="PIZ64437.1"/>
    </source>
</evidence>
<dbReference type="AlphaFoldDB" id="A0A2M7U2F3"/>
<name>A0A2M7U2F3_9BACT</name>
<evidence type="ECO:0000313" key="2">
    <source>
        <dbReference type="Proteomes" id="UP000230027"/>
    </source>
</evidence>
<organism evidence="1 2">
    <name type="scientific">Candidatus Roizmanbacteria bacterium CG_4_10_14_0_2_um_filter_36_9</name>
    <dbReference type="NCBI Taxonomy" id="1974823"/>
    <lineage>
        <taxon>Bacteria</taxon>
        <taxon>Candidatus Roizmaniibacteriota</taxon>
    </lineage>
</organism>
<accession>A0A2M7U2F3</accession>
<reference evidence="2" key="1">
    <citation type="submission" date="2017-09" db="EMBL/GenBank/DDBJ databases">
        <title>Depth-based differentiation of microbial function through sediment-hosted aquifers and enrichment of novel symbionts in the deep terrestrial subsurface.</title>
        <authorList>
            <person name="Probst A.J."/>
            <person name="Ladd B."/>
            <person name="Jarett J.K."/>
            <person name="Geller-Mcgrath D.E."/>
            <person name="Sieber C.M.K."/>
            <person name="Emerson J.B."/>
            <person name="Anantharaman K."/>
            <person name="Thomas B.C."/>
            <person name="Malmstrom R."/>
            <person name="Stieglmeier M."/>
            <person name="Klingl A."/>
            <person name="Woyke T."/>
            <person name="Ryan C.M."/>
            <person name="Banfield J.F."/>
        </authorList>
    </citation>
    <scope>NUCLEOTIDE SEQUENCE [LARGE SCALE GENOMIC DNA]</scope>
</reference>
<dbReference type="EMBL" id="PFOD01000080">
    <property type="protein sequence ID" value="PIZ64437.1"/>
    <property type="molecule type" value="Genomic_DNA"/>
</dbReference>
<sequence>MDTPLADRLRPKTLKDYIGQTHL</sequence>